<dbReference type="Proteomes" id="UP001219355">
    <property type="component" value="Chromosome 2"/>
</dbReference>
<evidence type="ECO:0000313" key="2">
    <source>
        <dbReference type="EMBL" id="WEW57101.1"/>
    </source>
</evidence>
<protein>
    <submittedName>
        <fullName evidence="2">Uncharacterized protein</fullName>
    </submittedName>
</protein>
<feature type="compositionally biased region" description="Basic and acidic residues" evidence="1">
    <location>
        <begin position="36"/>
        <end position="45"/>
    </location>
</feature>
<organism evidence="2 3">
    <name type="scientific">Emydomyces testavorans</name>
    <dbReference type="NCBI Taxonomy" id="2070801"/>
    <lineage>
        <taxon>Eukaryota</taxon>
        <taxon>Fungi</taxon>
        <taxon>Dikarya</taxon>
        <taxon>Ascomycota</taxon>
        <taxon>Pezizomycotina</taxon>
        <taxon>Eurotiomycetes</taxon>
        <taxon>Eurotiomycetidae</taxon>
        <taxon>Onygenales</taxon>
        <taxon>Nannizziopsiaceae</taxon>
        <taxon>Emydomyces</taxon>
    </lineage>
</organism>
<name>A0AAF0IHX6_9EURO</name>
<sequence length="203" mass="22337">MSDTSILKSTRSRTKKSTSYRMPSLPMQILPSFHSNEAKENRAHTDPTTGLKSPARRFFSSHRSRSKSPAPIVTNPISPTAPHPLVASPTERTFPHADYLLDSPPPISPMSSPVASSPTEQRSHSSTMSGKKRHSYTSRKSSSSTSTSSSSSSSDYKRLSGTVNYCGRHANDWLFGGFSVRESVRGLLREDHEDEREKGGDCH</sequence>
<gene>
    <name evidence="2" type="ORF">PRK78_002561</name>
</gene>
<feature type="compositionally biased region" description="Low complexity" evidence="1">
    <location>
        <begin position="109"/>
        <end position="118"/>
    </location>
</feature>
<dbReference type="EMBL" id="CP120628">
    <property type="protein sequence ID" value="WEW57101.1"/>
    <property type="molecule type" value="Genomic_DNA"/>
</dbReference>
<accession>A0AAF0IHX6</accession>
<feature type="region of interest" description="Disordered" evidence="1">
    <location>
        <begin position="1"/>
        <end position="160"/>
    </location>
</feature>
<feature type="compositionally biased region" description="Low complexity" evidence="1">
    <location>
        <begin position="138"/>
        <end position="154"/>
    </location>
</feature>
<evidence type="ECO:0000313" key="3">
    <source>
        <dbReference type="Proteomes" id="UP001219355"/>
    </source>
</evidence>
<dbReference type="AlphaFoldDB" id="A0AAF0IHX6"/>
<keyword evidence="3" id="KW-1185">Reference proteome</keyword>
<proteinExistence type="predicted"/>
<evidence type="ECO:0000256" key="1">
    <source>
        <dbReference type="SAM" id="MobiDB-lite"/>
    </source>
</evidence>
<reference evidence="2" key="1">
    <citation type="submission" date="2023-03" db="EMBL/GenBank/DDBJ databases">
        <title>Emydomyces testavorans Genome Sequence.</title>
        <authorList>
            <person name="Hoyer L."/>
        </authorList>
    </citation>
    <scope>NUCLEOTIDE SEQUENCE</scope>
    <source>
        <strain evidence="2">16-2883</strain>
    </source>
</reference>